<dbReference type="CDD" id="cd02966">
    <property type="entry name" value="TlpA_like_family"/>
    <property type="match status" value="1"/>
</dbReference>
<sequence length="256" mass="28234">MKKTLILAAGFAMMACGAVAQETSVPKRITIIEGKFFRNLPEEVAKMMTPDGIKFFMLSTPNGTKAVGIKMPEPLTNEMLRDTIPMVQVPEAAELLRRFDEAQARSEGIGVSSGRTEPLLKEGTKFPEFTATDMNGRTWSNADVKGKVMVLNVWFTGCGPCRAEMPELSAWKDEMPGVMFFSSTFESAKVARPVIESRGFNWIPLVNDTALYKYVGNNGFPLTVVIDKEGTVVMAEHGTSATKREALKRKIKSLIK</sequence>
<evidence type="ECO:0000313" key="7">
    <source>
        <dbReference type="Proteomes" id="UP000261223"/>
    </source>
</evidence>
<evidence type="ECO:0000256" key="2">
    <source>
        <dbReference type="ARBA" id="ARBA00022748"/>
    </source>
</evidence>
<evidence type="ECO:0000256" key="1">
    <source>
        <dbReference type="ARBA" id="ARBA00004196"/>
    </source>
</evidence>
<dbReference type="AlphaFoldDB" id="A0A3E4URL9"/>
<organism evidence="6 7">
    <name type="scientific">Bacteroides stercoris</name>
    <dbReference type="NCBI Taxonomy" id="46506"/>
    <lineage>
        <taxon>Bacteria</taxon>
        <taxon>Pseudomonadati</taxon>
        <taxon>Bacteroidota</taxon>
        <taxon>Bacteroidia</taxon>
        <taxon>Bacteroidales</taxon>
        <taxon>Bacteroidaceae</taxon>
        <taxon>Bacteroides</taxon>
    </lineage>
</organism>
<gene>
    <name evidence="6" type="ORF">DXC34_05800</name>
</gene>
<feature type="signal peptide" evidence="4">
    <location>
        <begin position="1"/>
        <end position="20"/>
    </location>
</feature>
<keyword evidence="2" id="KW-0201">Cytochrome c-type biogenesis</keyword>
<dbReference type="SUPFAM" id="SSF52833">
    <property type="entry name" value="Thioredoxin-like"/>
    <property type="match status" value="1"/>
</dbReference>
<comment type="caution">
    <text evidence="6">The sequence shown here is derived from an EMBL/GenBank/DDBJ whole genome shotgun (WGS) entry which is preliminary data.</text>
</comment>
<dbReference type="InterPro" id="IPR013766">
    <property type="entry name" value="Thioredoxin_domain"/>
</dbReference>
<dbReference type="InterPro" id="IPR050553">
    <property type="entry name" value="Thioredoxin_ResA/DsbE_sf"/>
</dbReference>
<dbReference type="PROSITE" id="PS51257">
    <property type="entry name" value="PROKAR_LIPOPROTEIN"/>
    <property type="match status" value="1"/>
</dbReference>
<keyword evidence="3" id="KW-0676">Redox-active center</keyword>
<dbReference type="PROSITE" id="PS51352">
    <property type="entry name" value="THIOREDOXIN_2"/>
    <property type="match status" value="1"/>
</dbReference>
<proteinExistence type="predicted"/>
<dbReference type="Gene3D" id="3.40.30.10">
    <property type="entry name" value="Glutaredoxin"/>
    <property type="match status" value="1"/>
</dbReference>
<dbReference type="PROSITE" id="PS00194">
    <property type="entry name" value="THIOREDOXIN_1"/>
    <property type="match status" value="1"/>
</dbReference>
<dbReference type="InterPro" id="IPR036249">
    <property type="entry name" value="Thioredoxin-like_sf"/>
</dbReference>
<dbReference type="GO" id="GO:0017004">
    <property type="term" value="P:cytochrome complex assembly"/>
    <property type="evidence" value="ECO:0007669"/>
    <property type="project" value="UniProtKB-KW"/>
</dbReference>
<feature type="chain" id="PRO_5017580337" evidence="4">
    <location>
        <begin position="21"/>
        <end position="256"/>
    </location>
</feature>
<dbReference type="PANTHER" id="PTHR42852">
    <property type="entry name" value="THIOL:DISULFIDE INTERCHANGE PROTEIN DSBE"/>
    <property type="match status" value="1"/>
</dbReference>
<keyword evidence="4" id="KW-0732">Signal</keyword>
<evidence type="ECO:0000259" key="5">
    <source>
        <dbReference type="PROSITE" id="PS51352"/>
    </source>
</evidence>
<accession>A0A3E4URL9</accession>
<dbReference type="GO" id="GO:0030313">
    <property type="term" value="C:cell envelope"/>
    <property type="evidence" value="ECO:0007669"/>
    <property type="project" value="UniProtKB-SubCell"/>
</dbReference>
<evidence type="ECO:0000256" key="4">
    <source>
        <dbReference type="SAM" id="SignalP"/>
    </source>
</evidence>
<protein>
    <submittedName>
        <fullName evidence="6">TlpA family protein disulfide reductase</fullName>
    </submittedName>
</protein>
<dbReference type="InterPro" id="IPR013740">
    <property type="entry name" value="Redoxin"/>
</dbReference>
<dbReference type="GO" id="GO:0016491">
    <property type="term" value="F:oxidoreductase activity"/>
    <property type="evidence" value="ECO:0007669"/>
    <property type="project" value="InterPro"/>
</dbReference>
<feature type="domain" description="Thioredoxin" evidence="5">
    <location>
        <begin position="120"/>
        <end position="256"/>
    </location>
</feature>
<reference evidence="6 7" key="1">
    <citation type="submission" date="2018-08" db="EMBL/GenBank/DDBJ databases">
        <title>A genome reference for cultivated species of the human gut microbiota.</title>
        <authorList>
            <person name="Zou Y."/>
            <person name="Xue W."/>
            <person name="Luo G."/>
        </authorList>
    </citation>
    <scope>NUCLEOTIDE SEQUENCE [LARGE SCALE GENOMIC DNA]</scope>
    <source>
        <strain evidence="6 7">TF03-6</strain>
    </source>
</reference>
<dbReference type="RefSeq" id="WP_117741427.1">
    <property type="nucleotide sequence ID" value="NZ_QSSV01000006.1"/>
</dbReference>
<name>A0A3E4URL9_BACSE</name>
<dbReference type="PANTHER" id="PTHR42852:SF13">
    <property type="entry name" value="PROTEIN DIPZ"/>
    <property type="match status" value="1"/>
</dbReference>
<dbReference type="EMBL" id="QSSV01000006">
    <property type="protein sequence ID" value="RGM14309.1"/>
    <property type="molecule type" value="Genomic_DNA"/>
</dbReference>
<dbReference type="Pfam" id="PF08534">
    <property type="entry name" value="Redoxin"/>
    <property type="match status" value="1"/>
</dbReference>
<evidence type="ECO:0000313" key="6">
    <source>
        <dbReference type="EMBL" id="RGM14309.1"/>
    </source>
</evidence>
<evidence type="ECO:0000256" key="3">
    <source>
        <dbReference type="ARBA" id="ARBA00023284"/>
    </source>
</evidence>
<dbReference type="Proteomes" id="UP000261223">
    <property type="component" value="Unassembled WGS sequence"/>
</dbReference>
<comment type="subcellular location">
    <subcellularLocation>
        <location evidence="1">Cell envelope</location>
    </subcellularLocation>
</comment>
<dbReference type="InterPro" id="IPR017937">
    <property type="entry name" value="Thioredoxin_CS"/>
</dbReference>